<proteinExistence type="inferred from homology"/>
<organism evidence="8 9">
    <name type="scientific">Candidatus Vogelbacteria bacterium RIFOXYD1_FULL_51_18</name>
    <dbReference type="NCBI Taxonomy" id="1802440"/>
    <lineage>
        <taxon>Bacteria</taxon>
        <taxon>Candidatus Vogeliibacteriota</taxon>
    </lineage>
</organism>
<keyword evidence="6" id="KW-0812">Transmembrane</keyword>
<dbReference type="STRING" id="1802440.A2569_00480"/>
<gene>
    <name evidence="8" type="ORF">A2569_00480</name>
</gene>
<feature type="domain" description="Thioredoxin" evidence="7">
    <location>
        <begin position="38"/>
        <end position="218"/>
    </location>
</feature>
<dbReference type="PANTHER" id="PTHR13887">
    <property type="entry name" value="GLUTATHIONE S-TRANSFERASE KAPPA"/>
    <property type="match status" value="1"/>
</dbReference>
<evidence type="ECO:0000256" key="2">
    <source>
        <dbReference type="ARBA" id="ARBA00022729"/>
    </source>
</evidence>
<dbReference type="Gene3D" id="3.40.30.10">
    <property type="entry name" value="Glutaredoxin"/>
    <property type="match status" value="1"/>
</dbReference>
<dbReference type="InterPro" id="IPR013766">
    <property type="entry name" value="Thioredoxin_domain"/>
</dbReference>
<evidence type="ECO:0000259" key="7">
    <source>
        <dbReference type="PROSITE" id="PS51352"/>
    </source>
</evidence>
<dbReference type="GO" id="GO:0016491">
    <property type="term" value="F:oxidoreductase activity"/>
    <property type="evidence" value="ECO:0007669"/>
    <property type="project" value="UniProtKB-KW"/>
</dbReference>
<dbReference type="Pfam" id="PF13462">
    <property type="entry name" value="Thioredoxin_4"/>
    <property type="match status" value="1"/>
</dbReference>
<keyword evidence="5" id="KW-0676">Redox-active center</keyword>
<evidence type="ECO:0000256" key="1">
    <source>
        <dbReference type="ARBA" id="ARBA00005791"/>
    </source>
</evidence>
<evidence type="ECO:0000256" key="5">
    <source>
        <dbReference type="ARBA" id="ARBA00023284"/>
    </source>
</evidence>
<protein>
    <recommendedName>
        <fullName evidence="7">Thioredoxin domain-containing protein</fullName>
    </recommendedName>
</protein>
<keyword evidence="2" id="KW-0732">Signal</keyword>
<keyword evidence="4" id="KW-1015">Disulfide bond</keyword>
<dbReference type="PROSITE" id="PS51352">
    <property type="entry name" value="THIOREDOXIN_2"/>
    <property type="match status" value="1"/>
</dbReference>
<keyword evidence="6" id="KW-0472">Membrane</keyword>
<sequence length="228" mass="24799">MSTHASQSGARVFLWLLGLTLIALAGFIVYMATRDGGGGSGTLAPGLKNDDHARGASSNTLVFVEYSDFECPACLAAQPALRSLYAEFASTTTFVYRHLPLSQHKNAELAALASEAAAKQGKFWEMHDTLFDSQREWAGIPNDQAKAYFVKLAEGLTLETVRFAVDMESEELRVRVRRDADEAARIGVRGTPTFYVNGVQLKVKSFDDLRVALLALNAVEGFATSTTQ</sequence>
<feature type="transmembrane region" description="Helical" evidence="6">
    <location>
        <begin position="12"/>
        <end position="32"/>
    </location>
</feature>
<comment type="similarity">
    <text evidence="1">Belongs to the thioredoxin family. DsbA subfamily.</text>
</comment>
<reference evidence="8 9" key="1">
    <citation type="journal article" date="2016" name="Nat. Commun.">
        <title>Thousands of microbial genomes shed light on interconnected biogeochemical processes in an aquifer system.</title>
        <authorList>
            <person name="Anantharaman K."/>
            <person name="Brown C.T."/>
            <person name="Hug L.A."/>
            <person name="Sharon I."/>
            <person name="Castelle C.J."/>
            <person name="Probst A.J."/>
            <person name="Thomas B.C."/>
            <person name="Singh A."/>
            <person name="Wilkins M.J."/>
            <person name="Karaoz U."/>
            <person name="Brodie E.L."/>
            <person name="Williams K.H."/>
            <person name="Hubbard S.S."/>
            <person name="Banfield J.F."/>
        </authorList>
    </citation>
    <scope>NUCLEOTIDE SEQUENCE [LARGE SCALE GENOMIC DNA]</scope>
</reference>
<name>A0A1G2QLF9_9BACT</name>
<dbReference type="SUPFAM" id="SSF52833">
    <property type="entry name" value="Thioredoxin-like"/>
    <property type="match status" value="1"/>
</dbReference>
<keyword evidence="3" id="KW-0560">Oxidoreductase</keyword>
<evidence type="ECO:0000256" key="4">
    <source>
        <dbReference type="ARBA" id="ARBA00023157"/>
    </source>
</evidence>
<dbReference type="AlphaFoldDB" id="A0A1G2QLF9"/>
<evidence type="ECO:0000256" key="3">
    <source>
        <dbReference type="ARBA" id="ARBA00023002"/>
    </source>
</evidence>
<dbReference type="InterPro" id="IPR012336">
    <property type="entry name" value="Thioredoxin-like_fold"/>
</dbReference>
<accession>A0A1G2QLF9</accession>
<comment type="caution">
    <text evidence="8">The sequence shown here is derived from an EMBL/GenBank/DDBJ whole genome shotgun (WGS) entry which is preliminary data.</text>
</comment>
<dbReference type="Proteomes" id="UP000177090">
    <property type="component" value="Unassembled WGS sequence"/>
</dbReference>
<evidence type="ECO:0000256" key="6">
    <source>
        <dbReference type="SAM" id="Phobius"/>
    </source>
</evidence>
<evidence type="ECO:0000313" key="9">
    <source>
        <dbReference type="Proteomes" id="UP000177090"/>
    </source>
</evidence>
<dbReference type="EMBL" id="MHTL01000002">
    <property type="protein sequence ID" value="OHA61318.1"/>
    <property type="molecule type" value="Genomic_DNA"/>
</dbReference>
<dbReference type="PANTHER" id="PTHR13887:SF14">
    <property type="entry name" value="DISULFIDE BOND FORMATION PROTEIN D"/>
    <property type="match status" value="1"/>
</dbReference>
<evidence type="ECO:0000313" key="8">
    <source>
        <dbReference type="EMBL" id="OHA61318.1"/>
    </source>
</evidence>
<keyword evidence="6" id="KW-1133">Transmembrane helix</keyword>
<dbReference type="InterPro" id="IPR036249">
    <property type="entry name" value="Thioredoxin-like_sf"/>
</dbReference>